<feature type="domain" description="HTH marR-type" evidence="4">
    <location>
        <begin position="13"/>
        <end position="145"/>
    </location>
</feature>
<keyword evidence="1" id="KW-0805">Transcription regulation</keyword>
<sequence length="185" mass="21262">MDYSKELRELFLMQQAYATLMAVANKLEAQDDKYYKGLTSRQYMAILAVFHLPPEETTVKNIAKKLGTTKQNANQLIAAIEKKGYIIISASERDKRAINIKVTESGMQAILKSTETGVIFMSEVFKNFAEHELDTLWYLLKKVYSFDGEEHDGFEEDASGRLEGDHSNLQLRVLEEFRKRRNGQK</sequence>
<dbReference type="Pfam" id="PF12802">
    <property type="entry name" value="MarR_2"/>
    <property type="match status" value="1"/>
</dbReference>
<dbReference type="PRINTS" id="PR00598">
    <property type="entry name" value="HTHMARR"/>
</dbReference>
<dbReference type="Proteomes" id="UP000014155">
    <property type="component" value="Unassembled WGS sequence"/>
</dbReference>
<dbReference type="GO" id="GO:0003677">
    <property type="term" value="F:DNA binding"/>
    <property type="evidence" value="ECO:0007669"/>
    <property type="project" value="UniProtKB-KW"/>
</dbReference>
<evidence type="ECO:0000259" key="4">
    <source>
        <dbReference type="PROSITE" id="PS50995"/>
    </source>
</evidence>
<dbReference type="PANTHER" id="PTHR42756">
    <property type="entry name" value="TRANSCRIPTIONAL REGULATOR, MARR"/>
    <property type="match status" value="1"/>
</dbReference>
<dbReference type="RefSeq" id="WP_004624828.1">
    <property type="nucleotide sequence ID" value="NZ_AORV01000026.1"/>
</dbReference>
<proteinExistence type="predicted"/>
<dbReference type="eggNOG" id="COG1846">
    <property type="taxonomic scope" value="Bacteria"/>
</dbReference>
<dbReference type="PATRIC" id="fig|1195236.3.peg.1711"/>
<evidence type="ECO:0000313" key="6">
    <source>
        <dbReference type="Proteomes" id="UP000014155"/>
    </source>
</evidence>
<dbReference type="PROSITE" id="PS50995">
    <property type="entry name" value="HTH_MARR_2"/>
    <property type="match status" value="1"/>
</dbReference>
<keyword evidence="2" id="KW-0238">DNA-binding</keyword>
<dbReference type="EMBL" id="AORV01000026">
    <property type="protein sequence ID" value="EMS72579.1"/>
    <property type="molecule type" value="Genomic_DNA"/>
</dbReference>
<gene>
    <name evidence="5" type="ORF">CTER_1393</name>
</gene>
<evidence type="ECO:0000256" key="3">
    <source>
        <dbReference type="ARBA" id="ARBA00023163"/>
    </source>
</evidence>
<dbReference type="STRING" id="1195236.CTER_1393"/>
<dbReference type="PANTHER" id="PTHR42756:SF1">
    <property type="entry name" value="TRANSCRIPTIONAL REPRESSOR OF EMRAB OPERON"/>
    <property type="match status" value="1"/>
</dbReference>
<reference evidence="5 6" key="1">
    <citation type="journal article" date="2013" name="Genome Announc.">
        <title>Draft Genome Sequence of the Cellulolytic, Mesophilic, Anaerobic Bacterium Clostridium termitidis Strain CT1112 (DSM 5398).</title>
        <authorList>
            <person name="Lal S."/>
            <person name="Ramachandran U."/>
            <person name="Zhang X."/>
            <person name="Munir R."/>
            <person name="Sparling R."/>
            <person name="Levin D.B."/>
        </authorList>
    </citation>
    <scope>NUCLEOTIDE SEQUENCE [LARGE SCALE GENOMIC DNA]</scope>
    <source>
        <strain evidence="5 6">CT1112</strain>
    </source>
</reference>
<accession>S0FTS8</accession>
<dbReference type="InterPro" id="IPR036390">
    <property type="entry name" value="WH_DNA-bd_sf"/>
</dbReference>
<keyword evidence="3" id="KW-0804">Transcription</keyword>
<dbReference type="Gene3D" id="1.10.10.10">
    <property type="entry name" value="Winged helix-like DNA-binding domain superfamily/Winged helix DNA-binding domain"/>
    <property type="match status" value="1"/>
</dbReference>
<dbReference type="GO" id="GO:0003700">
    <property type="term" value="F:DNA-binding transcription factor activity"/>
    <property type="evidence" value="ECO:0007669"/>
    <property type="project" value="InterPro"/>
</dbReference>
<organism evidence="5 6">
    <name type="scientific">Ruminiclostridium cellobioparum subsp. termitidis CT1112</name>
    <dbReference type="NCBI Taxonomy" id="1195236"/>
    <lineage>
        <taxon>Bacteria</taxon>
        <taxon>Bacillati</taxon>
        <taxon>Bacillota</taxon>
        <taxon>Clostridia</taxon>
        <taxon>Eubacteriales</taxon>
        <taxon>Oscillospiraceae</taxon>
        <taxon>Ruminiclostridium</taxon>
    </lineage>
</organism>
<dbReference type="AlphaFoldDB" id="S0FTS8"/>
<keyword evidence="6" id="KW-1185">Reference proteome</keyword>
<name>S0FTS8_RUMCE</name>
<dbReference type="SUPFAM" id="SSF46785">
    <property type="entry name" value="Winged helix' DNA-binding domain"/>
    <property type="match status" value="1"/>
</dbReference>
<protein>
    <submittedName>
        <fullName evidence="5">Transcriptional regulator</fullName>
    </submittedName>
</protein>
<evidence type="ECO:0000313" key="5">
    <source>
        <dbReference type="EMBL" id="EMS72579.1"/>
    </source>
</evidence>
<dbReference type="InterPro" id="IPR036388">
    <property type="entry name" value="WH-like_DNA-bd_sf"/>
</dbReference>
<dbReference type="SMART" id="SM00347">
    <property type="entry name" value="HTH_MARR"/>
    <property type="match status" value="1"/>
</dbReference>
<comment type="caution">
    <text evidence="5">The sequence shown here is derived from an EMBL/GenBank/DDBJ whole genome shotgun (WGS) entry which is preliminary data.</text>
</comment>
<evidence type="ECO:0000256" key="1">
    <source>
        <dbReference type="ARBA" id="ARBA00023015"/>
    </source>
</evidence>
<evidence type="ECO:0000256" key="2">
    <source>
        <dbReference type="ARBA" id="ARBA00023125"/>
    </source>
</evidence>
<dbReference type="InterPro" id="IPR000835">
    <property type="entry name" value="HTH_MarR-typ"/>
</dbReference>